<keyword evidence="2" id="KW-1185">Reference proteome</keyword>
<reference evidence="1 2" key="1">
    <citation type="submission" date="2024-01" db="EMBL/GenBank/DDBJ databases">
        <title>Genome assemblies of Stephania.</title>
        <authorList>
            <person name="Yang L."/>
        </authorList>
    </citation>
    <scope>NUCLEOTIDE SEQUENCE [LARGE SCALE GENOMIC DNA]</scope>
    <source>
        <strain evidence="1">JXDWG</strain>
        <tissue evidence="1">Leaf</tissue>
    </source>
</reference>
<evidence type="ECO:0000313" key="2">
    <source>
        <dbReference type="Proteomes" id="UP001419268"/>
    </source>
</evidence>
<comment type="caution">
    <text evidence="1">The sequence shown here is derived from an EMBL/GenBank/DDBJ whole genome shotgun (WGS) entry which is preliminary data.</text>
</comment>
<organism evidence="1 2">
    <name type="scientific">Stephania cephalantha</name>
    <dbReference type="NCBI Taxonomy" id="152367"/>
    <lineage>
        <taxon>Eukaryota</taxon>
        <taxon>Viridiplantae</taxon>
        <taxon>Streptophyta</taxon>
        <taxon>Embryophyta</taxon>
        <taxon>Tracheophyta</taxon>
        <taxon>Spermatophyta</taxon>
        <taxon>Magnoliopsida</taxon>
        <taxon>Ranunculales</taxon>
        <taxon>Menispermaceae</taxon>
        <taxon>Menispermoideae</taxon>
        <taxon>Cissampelideae</taxon>
        <taxon>Stephania</taxon>
    </lineage>
</organism>
<dbReference type="AlphaFoldDB" id="A0AAP0EBL4"/>
<proteinExistence type="predicted"/>
<dbReference type="Proteomes" id="UP001419268">
    <property type="component" value="Unassembled WGS sequence"/>
</dbReference>
<name>A0AAP0EBL4_9MAGN</name>
<protein>
    <submittedName>
        <fullName evidence="1">Uncharacterized protein</fullName>
    </submittedName>
</protein>
<accession>A0AAP0EBL4</accession>
<sequence>MFLSFSFMFVDRRGPEGCRCDFGGGLKDRSWNLVWINLQTWSTRERWYHICKVK</sequence>
<dbReference type="EMBL" id="JBBNAG010000012">
    <property type="protein sequence ID" value="KAK9088477.1"/>
    <property type="molecule type" value="Genomic_DNA"/>
</dbReference>
<gene>
    <name evidence="1" type="ORF">Scep_027559</name>
</gene>
<evidence type="ECO:0000313" key="1">
    <source>
        <dbReference type="EMBL" id="KAK9088477.1"/>
    </source>
</evidence>